<comment type="subcellular location">
    <subcellularLocation>
        <location evidence="1">Membrane</location>
        <topology evidence="1">Multi-pass membrane protein</topology>
    </subcellularLocation>
</comment>
<feature type="signal peptide" evidence="11">
    <location>
        <begin position="1"/>
        <end position="18"/>
    </location>
</feature>
<feature type="transmembrane region" description="Helical" evidence="10">
    <location>
        <begin position="175"/>
        <end position="196"/>
    </location>
</feature>
<feature type="chain" id="PRO_5027946647" description="NADH-ubiquinone oxidoreductase chain 2" evidence="11">
    <location>
        <begin position="19"/>
        <end position="497"/>
    </location>
</feature>
<dbReference type="AlphaFoldDB" id="A0A7D7PZ68"/>
<feature type="transmembrane region" description="Helical" evidence="10">
    <location>
        <begin position="463"/>
        <end position="488"/>
    </location>
</feature>
<feature type="transmembrane region" description="Helical" evidence="10">
    <location>
        <begin position="118"/>
        <end position="137"/>
    </location>
</feature>
<evidence type="ECO:0000256" key="10">
    <source>
        <dbReference type="SAM" id="Phobius"/>
    </source>
</evidence>
<feature type="transmembrane region" description="Helical" evidence="10">
    <location>
        <begin position="340"/>
        <end position="362"/>
    </location>
</feature>
<name>A0A7D7PZ68_9ASCO</name>
<dbReference type="EMBL" id="MT433117">
    <property type="protein sequence ID" value="QMS50933.1"/>
    <property type="molecule type" value="Genomic_DNA"/>
</dbReference>
<evidence type="ECO:0000313" key="13">
    <source>
        <dbReference type="EMBL" id="QMS50933.1"/>
    </source>
</evidence>
<evidence type="ECO:0000256" key="2">
    <source>
        <dbReference type="ARBA" id="ARBA00007012"/>
    </source>
</evidence>
<evidence type="ECO:0000256" key="4">
    <source>
        <dbReference type="ARBA" id="ARBA00021008"/>
    </source>
</evidence>
<evidence type="ECO:0000256" key="7">
    <source>
        <dbReference type="ARBA" id="ARBA00023136"/>
    </source>
</evidence>
<feature type="transmembrane region" description="Helical" evidence="10">
    <location>
        <begin position="423"/>
        <end position="442"/>
    </location>
</feature>
<feature type="domain" description="NADH:quinone oxidoreductase/Mrp antiporter transmembrane" evidence="12">
    <location>
        <begin position="141"/>
        <end position="429"/>
    </location>
</feature>
<evidence type="ECO:0000256" key="8">
    <source>
        <dbReference type="ARBA" id="ARBA00031028"/>
    </source>
</evidence>
<evidence type="ECO:0000256" key="6">
    <source>
        <dbReference type="ARBA" id="ARBA00022989"/>
    </source>
</evidence>
<sequence length="497" mass="57231">MLFSSFLTLLVFSTYTSSTVNSTDSNNKKKSSMMGHSMMLNRLGMLMFSFVLMLLMNSMNIMSLMPGFTLFNNWFSFTSYNLPLIMLMMLLMMGLLMYNTNMTSRNVKDTDVDNKSSLLSPYLMLLMLANSMGLMLFPLVNDLLALYMMVELQSYSLYLLTGLHNRSYNASRASLLYFLMGGVASAIILLASYFIYSLTGSTNLSDMSMFYSLSSMSTEGGLTYSMSQMEGYYFDMLLMALFFKMGLAPLHRWSIAVYNYAPTYITAYMSMVAKMSMSSWMFTNAMFFNHYLFMMFFYMSLFMGSYKPLYQMNLKTMLAYSGLLNFGYMLLSMMTFDISFYMYIMQYTLTHMMLFLSMLAASQYMNKPMSTWSPLMYMHQLKLPNLTLAICMMLALFSFMGMPPTPGFYAKLYMLISALQDNYMLESLTLIMCSVMATYYYANIIKVLMTSRTIKDNTGYYNINLSLAYIMATATMLLISFFIFLPFISEGLYLITI</sequence>
<evidence type="ECO:0000259" key="12">
    <source>
        <dbReference type="Pfam" id="PF00361"/>
    </source>
</evidence>
<evidence type="ECO:0000256" key="5">
    <source>
        <dbReference type="ARBA" id="ARBA00022692"/>
    </source>
</evidence>
<comment type="catalytic activity">
    <reaction evidence="9">
        <text>a ubiquinone + NADH + 5 H(+)(in) = a ubiquinol + NAD(+) + 4 H(+)(out)</text>
        <dbReference type="Rhea" id="RHEA:29091"/>
        <dbReference type="Rhea" id="RHEA-COMP:9565"/>
        <dbReference type="Rhea" id="RHEA-COMP:9566"/>
        <dbReference type="ChEBI" id="CHEBI:15378"/>
        <dbReference type="ChEBI" id="CHEBI:16389"/>
        <dbReference type="ChEBI" id="CHEBI:17976"/>
        <dbReference type="ChEBI" id="CHEBI:57540"/>
        <dbReference type="ChEBI" id="CHEBI:57945"/>
        <dbReference type="EC" id="7.1.1.2"/>
    </reaction>
</comment>
<protein>
    <recommendedName>
        <fullName evidence="4">NADH-ubiquinone oxidoreductase chain 2</fullName>
        <ecNumber evidence="3">7.1.1.2</ecNumber>
    </recommendedName>
    <alternativeName>
        <fullName evidence="8">NADH dehydrogenase subunit 2</fullName>
    </alternativeName>
</protein>
<feature type="transmembrane region" description="Helical" evidence="10">
    <location>
        <begin position="232"/>
        <end position="250"/>
    </location>
</feature>
<keyword evidence="13" id="KW-0496">Mitochondrion</keyword>
<dbReference type="EC" id="7.1.1.2" evidence="3"/>
<proteinExistence type="inferred from homology"/>
<gene>
    <name evidence="13" type="primary">nad2</name>
</gene>
<keyword evidence="7 10" id="KW-0472">Membrane</keyword>
<evidence type="ECO:0000256" key="9">
    <source>
        <dbReference type="ARBA" id="ARBA00049551"/>
    </source>
</evidence>
<feature type="transmembrane region" description="Helical" evidence="10">
    <location>
        <begin position="383"/>
        <end position="403"/>
    </location>
</feature>
<keyword evidence="5 10" id="KW-0812">Transmembrane</keyword>
<keyword evidence="6 10" id="KW-1133">Transmembrane helix</keyword>
<dbReference type="Pfam" id="PF00361">
    <property type="entry name" value="Proton_antipo_M"/>
    <property type="match status" value="1"/>
</dbReference>
<dbReference type="InterPro" id="IPR001750">
    <property type="entry name" value="ND/Mrp_TM"/>
</dbReference>
<dbReference type="GO" id="GO:0008137">
    <property type="term" value="F:NADH dehydrogenase (ubiquinone) activity"/>
    <property type="evidence" value="ECO:0007669"/>
    <property type="project" value="UniProtKB-EC"/>
</dbReference>
<evidence type="ECO:0000256" key="11">
    <source>
        <dbReference type="SAM" id="SignalP"/>
    </source>
</evidence>
<dbReference type="PANTHER" id="PTHR22773">
    <property type="entry name" value="NADH DEHYDROGENASE"/>
    <property type="match status" value="1"/>
</dbReference>
<feature type="transmembrane region" description="Helical" evidence="10">
    <location>
        <begin position="318"/>
        <end position="334"/>
    </location>
</feature>
<feature type="transmembrane region" description="Helical" evidence="10">
    <location>
        <begin position="46"/>
        <end position="68"/>
    </location>
</feature>
<feature type="transmembrane region" description="Helical" evidence="10">
    <location>
        <begin position="288"/>
        <end position="306"/>
    </location>
</feature>
<reference evidence="13" key="1">
    <citation type="submission" date="2020-05" db="EMBL/GenBank/DDBJ databases">
        <title>Do Metschnikowia yeast have the strangest mitochondrial genomes of all fungi?</title>
        <authorList>
            <person name="Lee D.K."/>
            <person name="Hsiang T."/>
            <person name="Lachance M.-A."/>
            <person name="Smith D.R."/>
        </authorList>
    </citation>
    <scope>NUCLEOTIDE SEQUENCE</scope>
    <source>
        <strain evidence="13">EBD CdV M2Y3</strain>
    </source>
</reference>
<feature type="transmembrane region" description="Helical" evidence="10">
    <location>
        <begin position="80"/>
        <end position="98"/>
    </location>
</feature>
<keyword evidence="11" id="KW-0732">Signal</keyword>
<organism evidence="13">
    <name type="scientific">Metschnikowia sp. EBDM2Y3</name>
    <dbReference type="NCBI Taxonomy" id="1150644"/>
    <lineage>
        <taxon>Eukaryota</taxon>
        <taxon>Fungi</taxon>
        <taxon>Dikarya</taxon>
        <taxon>Ascomycota</taxon>
        <taxon>Saccharomycotina</taxon>
        <taxon>Pichiomycetes</taxon>
        <taxon>Metschnikowiaceae</taxon>
        <taxon>Metschnikowia</taxon>
    </lineage>
</organism>
<feature type="transmembrane region" description="Helical" evidence="10">
    <location>
        <begin position="144"/>
        <end position="163"/>
    </location>
</feature>
<dbReference type="GO" id="GO:0016020">
    <property type="term" value="C:membrane"/>
    <property type="evidence" value="ECO:0007669"/>
    <property type="project" value="UniProtKB-SubCell"/>
</dbReference>
<evidence type="ECO:0000256" key="3">
    <source>
        <dbReference type="ARBA" id="ARBA00012944"/>
    </source>
</evidence>
<comment type="similarity">
    <text evidence="2">Belongs to the complex I subunit 2 family.</text>
</comment>
<evidence type="ECO:0000256" key="1">
    <source>
        <dbReference type="ARBA" id="ARBA00004141"/>
    </source>
</evidence>
<accession>A0A7D7PZ68</accession>
<geneLocation type="mitochondrion" evidence="13"/>